<feature type="transmembrane region" description="Helical" evidence="5">
    <location>
        <begin position="57"/>
        <end position="75"/>
    </location>
</feature>
<proteinExistence type="predicted"/>
<dbReference type="PANTHER" id="PTHR31465">
    <property type="entry name" value="PROTEIN RTA1-RELATED"/>
    <property type="match status" value="1"/>
</dbReference>
<reference evidence="6 7" key="1">
    <citation type="journal article" date="2018" name="BMC Genomics">
        <title>Genomic evidence for intraspecific hybridization in a clonal and extremely halotolerant yeast.</title>
        <authorList>
            <person name="Gostincar C."/>
            <person name="Stajich J.E."/>
            <person name="Zupancic J."/>
            <person name="Zalar P."/>
            <person name="Gunde-Cimerman N."/>
        </authorList>
    </citation>
    <scope>NUCLEOTIDE SEQUENCE [LARGE SCALE GENOMIC DNA]</scope>
    <source>
        <strain evidence="6 7">EXF-6669</strain>
    </source>
</reference>
<evidence type="ECO:0000256" key="3">
    <source>
        <dbReference type="ARBA" id="ARBA00022989"/>
    </source>
</evidence>
<feature type="transmembrane region" description="Helical" evidence="5">
    <location>
        <begin position="215"/>
        <end position="235"/>
    </location>
</feature>
<dbReference type="PANTHER" id="PTHR31465:SF1">
    <property type="entry name" value="PROTEIN RTA1-RELATED"/>
    <property type="match status" value="1"/>
</dbReference>
<name>A0A3M6YZA8_HORWE</name>
<keyword evidence="2 5" id="KW-0812">Transmembrane</keyword>
<keyword evidence="4 5" id="KW-0472">Membrane</keyword>
<dbReference type="GO" id="GO:0016020">
    <property type="term" value="C:membrane"/>
    <property type="evidence" value="ECO:0007669"/>
    <property type="project" value="UniProtKB-SubCell"/>
</dbReference>
<dbReference type="AlphaFoldDB" id="A0A3M6YZA8"/>
<dbReference type="Pfam" id="PF04479">
    <property type="entry name" value="RTA1"/>
    <property type="match status" value="1"/>
</dbReference>
<feature type="transmembrane region" description="Helical" evidence="5">
    <location>
        <begin position="247"/>
        <end position="267"/>
    </location>
</feature>
<dbReference type="EMBL" id="QWIL01001078">
    <property type="protein sequence ID" value="RMY08129.1"/>
    <property type="molecule type" value="Genomic_DNA"/>
</dbReference>
<feature type="transmembrane region" description="Helical" evidence="5">
    <location>
        <begin position="168"/>
        <end position="188"/>
    </location>
</feature>
<feature type="transmembrane region" description="Helical" evidence="5">
    <location>
        <begin position="31"/>
        <end position="50"/>
    </location>
</feature>
<evidence type="ECO:0000256" key="4">
    <source>
        <dbReference type="ARBA" id="ARBA00023136"/>
    </source>
</evidence>
<protein>
    <recommendedName>
        <fullName evidence="8">RTA1 domain protein</fullName>
    </recommendedName>
</protein>
<evidence type="ECO:0000313" key="6">
    <source>
        <dbReference type="EMBL" id="RMY08129.1"/>
    </source>
</evidence>
<evidence type="ECO:0000256" key="2">
    <source>
        <dbReference type="ARBA" id="ARBA00022692"/>
    </source>
</evidence>
<dbReference type="InterPro" id="IPR007568">
    <property type="entry name" value="RTA1"/>
</dbReference>
<dbReference type="OrthoDB" id="3358017at2759"/>
<organism evidence="6 7">
    <name type="scientific">Hortaea werneckii</name>
    <name type="common">Black yeast</name>
    <name type="synonym">Cladosporium werneckii</name>
    <dbReference type="NCBI Taxonomy" id="91943"/>
    <lineage>
        <taxon>Eukaryota</taxon>
        <taxon>Fungi</taxon>
        <taxon>Dikarya</taxon>
        <taxon>Ascomycota</taxon>
        <taxon>Pezizomycotina</taxon>
        <taxon>Dothideomycetes</taxon>
        <taxon>Dothideomycetidae</taxon>
        <taxon>Mycosphaerellales</taxon>
        <taxon>Teratosphaeriaceae</taxon>
        <taxon>Hortaea</taxon>
    </lineage>
</organism>
<evidence type="ECO:0000256" key="1">
    <source>
        <dbReference type="ARBA" id="ARBA00004141"/>
    </source>
</evidence>
<evidence type="ECO:0008006" key="8">
    <source>
        <dbReference type="Google" id="ProtNLM"/>
    </source>
</evidence>
<comment type="caution">
    <text evidence="6">The sequence shown here is derived from an EMBL/GenBank/DDBJ whole genome shotgun (WGS) entry which is preliminary data.</text>
</comment>
<evidence type="ECO:0000256" key="5">
    <source>
        <dbReference type="SAM" id="Phobius"/>
    </source>
</evidence>
<feature type="transmembrane region" description="Helical" evidence="5">
    <location>
        <begin position="132"/>
        <end position="148"/>
    </location>
</feature>
<accession>A0A3M6YZA8</accession>
<dbReference type="Proteomes" id="UP000271337">
    <property type="component" value="Unassembled WGS sequence"/>
</dbReference>
<sequence length="314" mass="34888">MPPKEKGASRQEKVMGVAPEGYEFYRYNPNIGGAVVFVIAFGAATAYHGWRAWSYRAKFFIAFVLGGLLETIGYIGRAASHNNVTEIGPYVVQNMFLLVAPALFAATIYMVLGRIIRLLHAEHHSVIKVTRLTKYFVVGDICCFWAQGQGGGLQAVGKPLFTTIGRWVVVGGLVLQVLLFGLFIVVAWKFHTRINRRPTIESSSPALMWRKHMRALYITSGLILTRNIVRMIEYLQGFDGWIISHEAMLFIFDSVPMILVFVVVGIWHPCDLLLGNTSHAILLDPVSDNANLMDGQVVKGGPTAQNQVRPLGDR</sequence>
<comment type="subcellular location">
    <subcellularLocation>
        <location evidence="1">Membrane</location>
        <topology evidence="1">Multi-pass membrane protein</topology>
    </subcellularLocation>
</comment>
<gene>
    <name evidence="6" type="ORF">D0867_09134</name>
</gene>
<keyword evidence="3 5" id="KW-1133">Transmembrane helix</keyword>
<feature type="transmembrane region" description="Helical" evidence="5">
    <location>
        <begin position="95"/>
        <end position="112"/>
    </location>
</feature>
<evidence type="ECO:0000313" key="7">
    <source>
        <dbReference type="Proteomes" id="UP000271337"/>
    </source>
</evidence>